<name>A0A0F9M9G1_9ZZZZ</name>
<accession>A0A0F9M9G1</accession>
<dbReference type="AlphaFoldDB" id="A0A0F9M9G1"/>
<sequence>MVRPSRYYNHAPFVAIGNYNFTDDTGAQAAYTIFTVTGDVLIQTFGICDIACESGGVAKIELGVSGDTAAFIAQATATLLIADEVWIGATPTLTKEILDPAAVPRTWIVANGQDVIFTISAVDLTAGDIDFYALWTPLSRDGDVQAV</sequence>
<gene>
    <name evidence="1" type="ORF">LCGC14_1118670</name>
</gene>
<evidence type="ECO:0000313" key="1">
    <source>
        <dbReference type="EMBL" id="KKN02339.1"/>
    </source>
</evidence>
<protein>
    <submittedName>
        <fullName evidence="1">Uncharacterized protein</fullName>
    </submittedName>
</protein>
<organism evidence="1">
    <name type="scientific">marine sediment metagenome</name>
    <dbReference type="NCBI Taxonomy" id="412755"/>
    <lineage>
        <taxon>unclassified sequences</taxon>
        <taxon>metagenomes</taxon>
        <taxon>ecological metagenomes</taxon>
    </lineage>
</organism>
<reference evidence="1" key="1">
    <citation type="journal article" date="2015" name="Nature">
        <title>Complex archaea that bridge the gap between prokaryotes and eukaryotes.</title>
        <authorList>
            <person name="Spang A."/>
            <person name="Saw J.H."/>
            <person name="Jorgensen S.L."/>
            <person name="Zaremba-Niedzwiedzka K."/>
            <person name="Martijn J."/>
            <person name="Lind A.E."/>
            <person name="van Eijk R."/>
            <person name="Schleper C."/>
            <person name="Guy L."/>
            <person name="Ettema T.J."/>
        </authorList>
    </citation>
    <scope>NUCLEOTIDE SEQUENCE</scope>
</reference>
<comment type="caution">
    <text evidence="1">The sequence shown here is derived from an EMBL/GenBank/DDBJ whole genome shotgun (WGS) entry which is preliminary data.</text>
</comment>
<dbReference type="EMBL" id="LAZR01005160">
    <property type="protein sequence ID" value="KKN02339.1"/>
    <property type="molecule type" value="Genomic_DNA"/>
</dbReference>
<proteinExistence type="predicted"/>